<dbReference type="Pfam" id="PF00089">
    <property type="entry name" value="Trypsin"/>
    <property type="match status" value="1"/>
</dbReference>
<evidence type="ECO:0000256" key="2">
    <source>
        <dbReference type="ARBA" id="ARBA00022801"/>
    </source>
</evidence>
<evidence type="ECO:0000313" key="6">
    <source>
        <dbReference type="EMBL" id="NWR54361.1"/>
    </source>
</evidence>
<comment type="caution">
    <text evidence="6">The sequence shown here is derived from an EMBL/GenBank/DDBJ whole genome shotgun (WGS) entry which is preliminary data.</text>
</comment>
<dbReference type="GO" id="GO:0007340">
    <property type="term" value="P:acrosome reaction"/>
    <property type="evidence" value="ECO:0007669"/>
    <property type="project" value="TreeGrafter"/>
</dbReference>
<keyword evidence="4" id="KW-1015">Disulfide bond</keyword>
<dbReference type="SMART" id="SM00020">
    <property type="entry name" value="Tryp_SPc"/>
    <property type="match status" value="1"/>
</dbReference>
<dbReference type="AlphaFoldDB" id="A0A7K4Y5P4"/>
<dbReference type="GO" id="GO:0004252">
    <property type="term" value="F:serine-type endopeptidase activity"/>
    <property type="evidence" value="ECO:0007669"/>
    <property type="project" value="InterPro"/>
</dbReference>
<dbReference type="PROSITE" id="PS00134">
    <property type="entry name" value="TRYPSIN_HIS"/>
    <property type="match status" value="1"/>
</dbReference>
<dbReference type="InterPro" id="IPR043504">
    <property type="entry name" value="Peptidase_S1_PA_chymotrypsin"/>
</dbReference>
<dbReference type="InterPro" id="IPR009003">
    <property type="entry name" value="Peptidase_S1_PA"/>
</dbReference>
<dbReference type="Proteomes" id="UP000551127">
    <property type="component" value="Unassembled WGS sequence"/>
</dbReference>
<keyword evidence="2" id="KW-0378">Hydrolase</keyword>
<dbReference type="InterPro" id="IPR001314">
    <property type="entry name" value="Peptidase_S1A"/>
</dbReference>
<dbReference type="InterPro" id="IPR018114">
    <property type="entry name" value="TRYPSIN_HIS"/>
</dbReference>
<dbReference type="PANTHER" id="PTHR24252">
    <property type="entry name" value="ACROSIN-RELATED"/>
    <property type="match status" value="1"/>
</dbReference>
<keyword evidence="1" id="KW-0645">Protease</keyword>
<organism evidence="6 7">
    <name type="scientific">Bucorvus abyssinicus</name>
    <name type="common">Northern ground-hornbill</name>
    <name type="synonym">Abyssinian ground-hornbill</name>
    <dbReference type="NCBI Taxonomy" id="153643"/>
    <lineage>
        <taxon>Eukaryota</taxon>
        <taxon>Metazoa</taxon>
        <taxon>Chordata</taxon>
        <taxon>Craniata</taxon>
        <taxon>Vertebrata</taxon>
        <taxon>Euteleostomi</taxon>
        <taxon>Archelosauria</taxon>
        <taxon>Archosauria</taxon>
        <taxon>Dinosauria</taxon>
        <taxon>Saurischia</taxon>
        <taxon>Theropoda</taxon>
        <taxon>Coelurosauria</taxon>
        <taxon>Aves</taxon>
        <taxon>Neognathae</taxon>
        <taxon>Neoaves</taxon>
        <taxon>Telluraves</taxon>
        <taxon>Coraciimorphae</taxon>
        <taxon>Bucerotiformes</taxon>
        <taxon>Bucorvidae</taxon>
        <taxon>Bucorvus</taxon>
    </lineage>
</organism>
<dbReference type="InterPro" id="IPR001254">
    <property type="entry name" value="Trypsin_dom"/>
</dbReference>
<feature type="non-terminal residue" evidence="6">
    <location>
        <position position="1"/>
    </location>
</feature>
<evidence type="ECO:0000259" key="5">
    <source>
        <dbReference type="PROSITE" id="PS50240"/>
    </source>
</evidence>
<evidence type="ECO:0000256" key="3">
    <source>
        <dbReference type="ARBA" id="ARBA00022825"/>
    </source>
</evidence>
<gene>
    <name evidence="6" type="primary">Acr_0</name>
    <name evidence="6" type="ORF">BUCABY_R02590</name>
</gene>
<dbReference type="FunFam" id="2.40.10.10:FF:000007">
    <property type="entry name" value="Transmembrane serine protease 7"/>
    <property type="match status" value="1"/>
</dbReference>
<sequence length="144" mass="15795">LAYYGSSPPRVVGGQNAREGAWPWIVSIQVPGLEGSGHMCGGSLISAQWVLTAAHCFPKPWYAATWRVVVGATNLWQPGPETQVRHIKRLLLHEHYDNVTTSNDMALLELDQPVQCGYYVQLACVPDASLRVAELTTCYVSGWG</sequence>
<keyword evidence="3" id="KW-0720">Serine protease</keyword>
<dbReference type="EMBL" id="VYZL01000301">
    <property type="protein sequence ID" value="NWR54361.1"/>
    <property type="molecule type" value="Genomic_DNA"/>
</dbReference>
<feature type="non-terminal residue" evidence="6">
    <location>
        <position position="144"/>
    </location>
</feature>
<dbReference type="GO" id="GO:0006508">
    <property type="term" value="P:proteolysis"/>
    <property type="evidence" value="ECO:0007669"/>
    <property type="project" value="UniProtKB-KW"/>
</dbReference>
<dbReference type="SUPFAM" id="SSF50494">
    <property type="entry name" value="Trypsin-like serine proteases"/>
    <property type="match status" value="1"/>
</dbReference>
<evidence type="ECO:0000313" key="7">
    <source>
        <dbReference type="Proteomes" id="UP000551127"/>
    </source>
</evidence>
<protein>
    <submittedName>
        <fullName evidence="6">ACRO protein</fullName>
    </submittedName>
</protein>
<dbReference type="PRINTS" id="PR00722">
    <property type="entry name" value="CHYMOTRYPSIN"/>
</dbReference>
<accession>A0A7K4Y5P4</accession>
<proteinExistence type="predicted"/>
<dbReference type="Gene3D" id="2.40.10.10">
    <property type="entry name" value="Trypsin-like serine proteases"/>
    <property type="match status" value="1"/>
</dbReference>
<dbReference type="CDD" id="cd00190">
    <property type="entry name" value="Tryp_SPc"/>
    <property type="match status" value="1"/>
</dbReference>
<dbReference type="OrthoDB" id="6339452at2759"/>
<dbReference type="PROSITE" id="PS50240">
    <property type="entry name" value="TRYPSIN_DOM"/>
    <property type="match status" value="1"/>
</dbReference>
<keyword evidence="7" id="KW-1185">Reference proteome</keyword>
<reference evidence="6 7" key="1">
    <citation type="submission" date="2019-09" db="EMBL/GenBank/DDBJ databases">
        <title>Bird 10,000 Genomes (B10K) Project - Family phase.</title>
        <authorList>
            <person name="Zhang G."/>
        </authorList>
    </citation>
    <scope>NUCLEOTIDE SEQUENCE [LARGE SCALE GENOMIC DNA]</scope>
    <source>
        <strain evidence="6">B10K-DU-012-80</strain>
    </source>
</reference>
<name>A0A7K4Y5P4_BUCAB</name>
<evidence type="ECO:0000256" key="4">
    <source>
        <dbReference type="ARBA" id="ARBA00023157"/>
    </source>
</evidence>
<dbReference type="PANTHER" id="PTHR24252:SF8">
    <property type="entry name" value="ACROSIN"/>
    <property type="match status" value="1"/>
</dbReference>
<evidence type="ECO:0000256" key="1">
    <source>
        <dbReference type="ARBA" id="ARBA00022670"/>
    </source>
</evidence>
<feature type="domain" description="Peptidase S1" evidence="5">
    <location>
        <begin position="11"/>
        <end position="144"/>
    </location>
</feature>